<keyword evidence="1 2" id="KW-0238">DNA-binding</keyword>
<reference evidence="4 5" key="1">
    <citation type="submission" date="2016-11" db="EMBL/GenBank/DDBJ databases">
        <authorList>
            <person name="Jaros S."/>
            <person name="Januszkiewicz K."/>
            <person name="Wedrychowicz H."/>
        </authorList>
    </citation>
    <scope>NUCLEOTIDE SEQUENCE [LARGE SCALE GENOMIC DNA]</scope>
    <source>
        <strain evidence="4 5">DSM 15929</strain>
    </source>
</reference>
<feature type="domain" description="HTH tetR-type" evidence="3">
    <location>
        <begin position="22"/>
        <end position="82"/>
    </location>
</feature>
<evidence type="ECO:0000256" key="1">
    <source>
        <dbReference type="ARBA" id="ARBA00023125"/>
    </source>
</evidence>
<evidence type="ECO:0000256" key="2">
    <source>
        <dbReference type="PROSITE-ProRule" id="PRU00335"/>
    </source>
</evidence>
<dbReference type="Pfam" id="PF14278">
    <property type="entry name" value="TetR_C_8"/>
    <property type="match status" value="1"/>
</dbReference>
<gene>
    <name evidence="4" type="ORF">SAMN02745136_05360</name>
</gene>
<evidence type="ECO:0000259" key="3">
    <source>
        <dbReference type="PROSITE" id="PS50977"/>
    </source>
</evidence>
<sequence length="197" mass="22470">MDNNTELQKRNILRQNNAEANAITKECIESALILLMKEKNFQDISITDITKKAGVSRTAYYRNYNSKEDILSNFLQNIIQDTSSTLKKYNPLTDTLEAWTALLESTKKHAPQYKLLLQAGYGNTILNEYKSNINKNVSKNQTELYYSNCYWAGALYTVLTEWIQDDMKAPVSEIAKIGSNLMINGIKTLKTYGNNCE</sequence>
<accession>A0A1M7C9A7</accession>
<dbReference type="PANTHER" id="PTHR43479">
    <property type="entry name" value="ACREF/ENVCD OPERON REPRESSOR-RELATED"/>
    <property type="match status" value="1"/>
</dbReference>
<proteinExistence type="predicted"/>
<protein>
    <submittedName>
        <fullName evidence="4">Transcriptional regulator, TetR family</fullName>
    </submittedName>
</protein>
<dbReference type="EMBL" id="FRAC01000041">
    <property type="protein sequence ID" value="SHL63449.1"/>
    <property type="molecule type" value="Genomic_DNA"/>
</dbReference>
<dbReference type="GO" id="GO:0003677">
    <property type="term" value="F:DNA binding"/>
    <property type="evidence" value="ECO:0007669"/>
    <property type="project" value="UniProtKB-UniRule"/>
</dbReference>
<evidence type="ECO:0000313" key="4">
    <source>
        <dbReference type="EMBL" id="SHL63449.1"/>
    </source>
</evidence>
<dbReference type="Gene3D" id="1.10.357.10">
    <property type="entry name" value="Tetracycline Repressor, domain 2"/>
    <property type="match status" value="1"/>
</dbReference>
<name>A0A1M7C9A7_9FIRM</name>
<dbReference type="InterPro" id="IPR050624">
    <property type="entry name" value="HTH-type_Tx_Regulator"/>
</dbReference>
<dbReference type="InterPro" id="IPR001647">
    <property type="entry name" value="HTH_TetR"/>
</dbReference>
<dbReference type="InterPro" id="IPR009057">
    <property type="entry name" value="Homeodomain-like_sf"/>
</dbReference>
<dbReference type="PANTHER" id="PTHR43479:SF11">
    <property type="entry name" value="ACREF_ENVCD OPERON REPRESSOR-RELATED"/>
    <property type="match status" value="1"/>
</dbReference>
<dbReference type="SUPFAM" id="SSF46689">
    <property type="entry name" value="Homeodomain-like"/>
    <property type="match status" value="1"/>
</dbReference>
<evidence type="ECO:0000313" key="5">
    <source>
        <dbReference type="Proteomes" id="UP000184386"/>
    </source>
</evidence>
<dbReference type="RefSeq" id="WP_073280260.1">
    <property type="nucleotide sequence ID" value="NZ_FRAC01000041.1"/>
</dbReference>
<dbReference type="Proteomes" id="UP000184386">
    <property type="component" value="Unassembled WGS sequence"/>
</dbReference>
<dbReference type="PROSITE" id="PS50977">
    <property type="entry name" value="HTH_TETR_2"/>
    <property type="match status" value="1"/>
</dbReference>
<dbReference type="InterPro" id="IPR039532">
    <property type="entry name" value="TetR_C_Firmicutes"/>
</dbReference>
<dbReference type="AlphaFoldDB" id="A0A1M7C9A7"/>
<feature type="DNA-binding region" description="H-T-H motif" evidence="2">
    <location>
        <begin position="45"/>
        <end position="64"/>
    </location>
</feature>
<keyword evidence="5" id="KW-1185">Reference proteome</keyword>
<dbReference type="Pfam" id="PF00440">
    <property type="entry name" value="TetR_N"/>
    <property type="match status" value="1"/>
</dbReference>
<organism evidence="4 5">
    <name type="scientific">Anaerocolumna jejuensis DSM 15929</name>
    <dbReference type="NCBI Taxonomy" id="1121322"/>
    <lineage>
        <taxon>Bacteria</taxon>
        <taxon>Bacillati</taxon>
        <taxon>Bacillota</taxon>
        <taxon>Clostridia</taxon>
        <taxon>Lachnospirales</taxon>
        <taxon>Lachnospiraceae</taxon>
        <taxon>Anaerocolumna</taxon>
    </lineage>
</organism>
<dbReference type="STRING" id="1121322.SAMN02745136_05360"/>